<comment type="similarity">
    <text evidence="1">Belongs to the cytochrome P450 family.</text>
</comment>
<evidence type="ECO:0000256" key="5">
    <source>
        <dbReference type="ARBA" id="ARBA00023004"/>
    </source>
</evidence>
<evidence type="ECO:0000313" key="7">
    <source>
        <dbReference type="EMBL" id="NKY87528.1"/>
    </source>
</evidence>
<accession>A0A7X6LZQ7</accession>
<gene>
    <name evidence="7" type="ORF">HGA07_18055</name>
</gene>
<keyword evidence="5" id="KW-0408">Iron</keyword>
<dbReference type="InterPro" id="IPR002397">
    <property type="entry name" value="Cyt_P450_B"/>
</dbReference>
<reference evidence="7 8" key="1">
    <citation type="submission" date="2020-04" db="EMBL/GenBank/DDBJ databases">
        <title>MicrobeNet Type strains.</title>
        <authorList>
            <person name="Nicholson A.C."/>
        </authorList>
    </citation>
    <scope>NUCLEOTIDE SEQUENCE [LARGE SCALE GENOMIC DNA]</scope>
    <source>
        <strain evidence="7 8">DSM 44445</strain>
    </source>
</reference>
<dbReference type="PRINTS" id="PR00359">
    <property type="entry name" value="BP450"/>
</dbReference>
<dbReference type="GO" id="GO:0020037">
    <property type="term" value="F:heme binding"/>
    <property type="evidence" value="ECO:0007669"/>
    <property type="project" value="InterPro"/>
</dbReference>
<sequence length="429" mass="46959">MQQQPAVVGTATIPIEQVGPRISLHSPEFAGNPHETYRDMRDNCGPLVPVLLAPGVPATLVISWHTARQILGDDGRFPADPRAWQDGVADDCPIKPMMLWRPNVLHAVGATHSRLREAVNAALAGVDPHAVRKEVIWRSEELINGFCQRGHTDVLDEFAHPLVFGVFNTLVGCSDDTGAQVADAMARMFNATDDTETVEQDLAQALGQVVRRKRIFPGDDITTRLLAFPADPSEHTPLSDEETIHQLVLLYGAAIEPTVNLIANSVLHMITNDRFTASTTTVSSTITDAMTEVLAFDPPMANFCITYPPRPTVVETQPDRQRIWLPANEPVVISLAACNNDPRIQKDRTANDSHLGWSTGPHACPQDARDLAKLIAHTGIERLLDAVPDLVPVNQAPVWRPGPFHRALAEFPTSFLPAPPMQPTSRRPS</sequence>
<protein>
    <submittedName>
        <fullName evidence="7">Cytochrome P450</fullName>
    </submittedName>
</protein>
<evidence type="ECO:0000256" key="4">
    <source>
        <dbReference type="ARBA" id="ARBA00023002"/>
    </source>
</evidence>
<evidence type="ECO:0000256" key="3">
    <source>
        <dbReference type="ARBA" id="ARBA00022723"/>
    </source>
</evidence>
<comment type="caution">
    <text evidence="7">The sequence shown here is derived from an EMBL/GenBank/DDBJ whole genome shotgun (WGS) entry which is preliminary data.</text>
</comment>
<dbReference type="Proteomes" id="UP000523447">
    <property type="component" value="Unassembled WGS sequence"/>
</dbReference>
<dbReference type="GO" id="GO:0004497">
    <property type="term" value="F:monooxygenase activity"/>
    <property type="evidence" value="ECO:0007669"/>
    <property type="project" value="UniProtKB-KW"/>
</dbReference>
<organism evidence="7 8">
    <name type="scientific">Nocardia veterana</name>
    <dbReference type="NCBI Taxonomy" id="132249"/>
    <lineage>
        <taxon>Bacteria</taxon>
        <taxon>Bacillati</taxon>
        <taxon>Actinomycetota</taxon>
        <taxon>Actinomycetes</taxon>
        <taxon>Mycobacteriales</taxon>
        <taxon>Nocardiaceae</taxon>
        <taxon>Nocardia</taxon>
    </lineage>
</organism>
<dbReference type="PANTHER" id="PTHR46696:SF1">
    <property type="entry name" value="CYTOCHROME P450 YJIB-RELATED"/>
    <property type="match status" value="1"/>
</dbReference>
<dbReference type="GO" id="GO:0005506">
    <property type="term" value="F:iron ion binding"/>
    <property type="evidence" value="ECO:0007669"/>
    <property type="project" value="InterPro"/>
</dbReference>
<evidence type="ECO:0000256" key="2">
    <source>
        <dbReference type="ARBA" id="ARBA00022617"/>
    </source>
</evidence>
<evidence type="ECO:0000256" key="6">
    <source>
        <dbReference type="ARBA" id="ARBA00023033"/>
    </source>
</evidence>
<dbReference type="GO" id="GO:0016705">
    <property type="term" value="F:oxidoreductase activity, acting on paired donors, with incorporation or reduction of molecular oxygen"/>
    <property type="evidence" value="ECO:0007669"/>
    <property type="project" value="InterPro"/>
</dbReference>
<keyword evidence="4" id="KW-0560">Oxidoreductase</keyword>
<dbReference type="EMBL" id="JAAXPE010000019">
    <property type="protein sequence ID" value="NKY87528.1"/>
    <property type="molecule type" value="Genomic_DNA"/>
</dbReference>
<dbReference type="AlphaFoldDB" id="A0A7X6LZQ7"/>
<dbReference type="SUPFAM" id="SSF48264">
    <property type="entry name" value="Cytochrome P450"/>
    <property type="match status" value="1"/>
</dbReference>
<evidence type="ECO:0000313" key="8">
    <source>
        <dbReference type="Proteomes" id="UP000523447"/>
    </source>
</evidence>
<evidence type="ECO:0000256" key="1">
    <source>
        <dbReference type="ARBA" id="ARBA00010617"/>
    </source>
</evidence>
<keyword evidence="3" id="KW-0479">Metal-binding</keyword>
<dbReference type="PANTHER" id="PTHR46696">
    <property type="entry name" value="P450, PUTATIVE (EUROFUNG)-RELATED"/>
    <property type="match status" value="1"/>
</dbReference>
<dbReference type="InterPro" id="IPR036396">
    <property type="entry name" value="Cyt_P450_sf"/>
</dbReference>
<name>A0A7X6LZQ7_9NOCA</name>
<dbReference type="Gene3D" id="1.10.630.10">
    <property type="entry name" value="Cytochrome P450"/>
    <property type="match status" value="1"/>
</dbReference>
<keyword evidence="8" id="KW-1185">Reference proteome</keyword>
<proteinExistence type="inferred from homology"/>
<keyword evidence="6" id="KW-0503">Monooxygenase</keyword>
<keyword evidence="2" id="KW-0349">Heme</keyword>